<organism evidence="1 2">
    <name type="scientific">Pseudomonas phage vB_PpuM-Amme-3</name>
    <dbReference type="NCBI Taxonomy" id="3132617"/>
    <lineage>
        <taxon>Viruses</taxon>
        <taxon>Duplodnaviria</taxon>
        <taxon>Heunggongvirae</taxon>
        <taxon>Uroviricota</taxon>
        <taxon>Caudoviricetes</taxon>
        <taxon>Vandenendeviridae</taxon>
        <taxon>Gorskivirinae</taxon>
        <taxon>Tartuvirus</taxon>
        <taxon>Tartuvirus amme3</taxon>
    </lineage>
</organism>
<evidence type="ECO:0000313" key="1">
    <source>
        <dbReference type="EMBL" id="WYV99167.1"/>
    </source>
</evidence>
<gene>
    <name evidence="1" type="ORF">Amme3_00187</name>
</gene>
<dbReference type="Proteomes" id="UP001438490">
    <property type="component" value="Segment"/>
</dbReference>
<protein>
    <recommendedName>
        <fullName evidence="3">Tail fiber protein</fullName>
    </recommendedName>
</protein>
<evidence type="ECO:0008006" key="3">
    <source>
        <dbReference type="Google" id="ProtNLM"/>
    </source>
</evidence>
<dbReference type="EMBL" id="PP496413">
    <property type="protein sequence ID" value="WYV99167.1"/>
    <property type="molecule type" value="Genomic_DNA"/>
</dbReference>
<name>A0AAX4MWN3_9CAUD</name>
<reference evidence="1 2" key="1">
    <citation type="submission" date="2024-03" db="EMBL/GenBank/DDBJ databases">
        <title>Isolation and characterization of a phage collection against Pseudomonas putida.</title>
        <authorList>
            <person name="Brauer A."/>
            <person name="Rosendahl S."/>
            <person name="Kangsep A."/>
            <person name="Rikberg R."/>
            <person name="Lewanczyk A.C."/>
            <person name="Horak R."/>
            <person name="Tamman H."/>
        </authorList>
    </citation>
    <scope>NUCLEOTIDE SEQUENCE [LARGE SCALE GENOMIC DNA]</scope>
</reference>
<accession>A0AAX4MWN3</accession>
<evidence type="ECO:0000313" key="2">
    <source>
        <dbReference type="Proteomes" id="UP001438490"/>
    </source>
</evidence>
<sequence length="223" mass="24318">MALTRNEQVAAVAALGLDQAVANGFFLVDGSGGGGGSGTIDETRIQLIETKVTELESKVEAGISSDNFGWFNYNNTIPSQMIPANVWTTIQNDTLGVETYTQYSPPDVNRMLDPVTGRVMLDELKVGDEVFIRHTINVVPYTNNTTYSFSHYFGDGGFEYRLPIGVSTLLDEGAGVPTGDFLVDTHFFIKNENARIAGMVPQILVTSEAVINYTGCYISVNRR</sequence>
<proteinExistence type="predicted"/>
<keyword evidence="2" id="KW-1185">Reference proteome</keyword>